<keyword evidence="9 13" id="KW-0648">Protein biosynthesis</keyword>
<dbReference type="FunFam" id="3.30.980.10:FF:000004">
    <property type="entry name" value="Alanine--tRNA ligase, cytoplasmic"/>
    <property type="match status" value="1"/>
</dbReference>
<keyword evidence="10 13" id="KW-0030">Aminoacyl-tRNA synthetase</keyword>
<evidence type="ECO:0000256" key="8">
    <source>
        <dbReference type="ARBA" id="ARBA00022884"/>
    </source>
</evidence>
<dbReference type="InterPro" id="IPR012947">
    <property type="entry name" value="tRNA_SAD"/>
</dbReference>
<evidence type="ECO:0000256" key="6">
    <source>
        <dbReference type="ARBA" id="ARBA00022833"/>
    </source>
</evidence>
<dbReference type="GO" id="GO:0000049">
    <property type="term" value="F:tRNA binding"/>
    <property type="evidence" value="ECO:0007669"/>
    <property type="project" value="UniProtKB-KW"/>
</dbReference>
<dbReference type="Gene3D" id="6.10.250.550">
    <property type="match status" value="1"/>
</dbReference>
<evidence type="ECO:0000256" key="2">
    <source>
        <dbReference type="ARBA" id="ARBA00022555"/>
    </source>
</evidence>
<dbReference type="SUPFAM" id="SSF50447">
    <property type="entry name" value="Translation proteins"/>
    <property type="match status" value="1"/>
</dbReference>
<dbReference type="GO" id="GO:0005524">
    <property type="term" value="F:ATP binding"/>
    <property type="evidence" value="ECO:0007669"/>
    <property type="project" value="UniProtKB-UniRule"/>
</dbReference>
<evidence type="ECO:0000256" key="4">
    <source>
        <dbReference type="ARBA" id="ARBA00022723"/>
    </source>
</evidence>
<evidence type="ECO:0000256" key="14">
    <source>
        <dbReference type="SAM" id="Coils"/>
    </source>
</evidence>
<organism evidence="16 17">
    <name type="scientific">Fervidicella metallireducens AeB</name>
    <dbReference type="NCBI Taxonomy" id="1403537"/>
    <lineage>
        <taxon>Bacteria</taxon>
        <taxon>Bacillati</taxon>
        <taxon>Bacillota</taxon>
        <taxon>Clostridia</taxon>
        <taxon>Eubacteriales</taxon>
        <taxon>Clostridiaceae</taxon>
        <taxon>Fervidicella</taxon>
    </lineage>
</organism>
<evidence type="ECO:0000256" key="12">
    <source>
        <dbReference type="ARBA" id="ARBA00048300"/>
    </source>
</evidence>
<evidence type="ECO:0000256" key="1">
    <source>
        <dbReference type="ARBA" id="ARBA00008226"/>
    </source>
</evidence>
<keyword evidence="13" id="KW-0963">Cytoplasm</keyword>
<dbReference type="FunFam" id="3.30.54.20:FF:000001">
    <property type="entry name" value="Alanine--tRNA ligase"/>
    <property type="match status" value="1"/>
</dbReference>
<comment type="catalytic activity">
    <reaction evidence="12 13">
        <text>tRNA(Ala) + L-alanine + ATP = L-alanyl-tRNA(Ala) + AMP + diphosphate</text>
        <dbReference type="Rhea" id="RHEA:12540"/>
        <dbReference type="Rhea" id="RHEA-COMP:9657"/>
        <dbReference type="Rhea" id="RHEA-COMP:9923"/>
        <dbReference type="ChEBI" id="CHEBI:30616"/>
        <dbReference type="ChEBI" id="CHEBI:33019"/>
        <dbReference type="ChEBI" id="CHEBI:57972"/>
        <dbReference type="ChEBI" id="CHEBI:78442"/>
        <dbReference type="ChEBI" id="CHEBI:78497"/>
        <dbReference type="ChEBI" id="CHEBI:456215"/>
        <dbReference type="EC" id="6.1.1.7"/>
    </reaction>
</comment>
<dbReference type="AlphaFoldDB" id="A0A017RYB9"/>
<dbReference type="InterPro" id="IPR018162">
    <property type="entry name" value="Ala-tRNA-ligase_IIc_anticod-bd"/>
</dbReference>
<dbReference type="InterPro" id="IPR003156">
    <property type="entry name" value="DHHA1_dom"/>
</dbReference>
<dbReference type="Pfam" id="PF07973">
    <property type="entry name" value="tRNA_SAD"/>
    <property type="match status" value="1"/>
</dbReference>
<dbReference type="GO" id="GO:0004813">
    <property type="term" value="F:alanine-tRNA ligase activity"/>
    <property type="evidence" value="ECO:0007669"/>
    <property type="project" value="UniProtKB-UniRule"/>
</dbReference>
<dbReference type="InterPro" id="IPR018163">
    <property type="entry name" value="Thr/Ala-tRNA-synth_IIc_edit"/>
</dbReference>
<comment type="cofactor">
    <cofactor evidence="13">
        <name>Zn(2+)</name>
        <dbReference type="ChEBI" id="CHEBI:29105"/>
    </cofactor>
    <text evidence="13">Binds 1 zinc ion per subunit.</text>
</comment>
<dbReference type="PROSITE" id="PS50860">
    <property type="entry name" value="AA_TRNA_LIGASE_II_ALA"/>
    <property type="match status" value="1"/>
</dbReference>
<keyword evidence="5 13" id="KW-0547">Nucleotide-binding</keyword>
<proteinExistence type="inferred from homology"/>
<dbReference type="Proteomes" id="UP000019681">
    <property type="component" value="Unassembled WGS sequence"/>
</dbReference>
<dbReference type="GO" id="GO:0006419">
    <property type="term" value="P:alanyl-tRNA aminoacylation"/>
    <property type="evidence" value="ECO:0007669"/>
    <property type="project" value="UniProtKB-UniRule"/>
</dbReference>
<keyword evidence="3 13" id="KW-0436">Ligase</keyword>
<sequence length="875" mass="97158">MGVNEIREKYLSFFESKDHLRLESFPLVPKNDKSLLLINAGMAPLKPYFTGQEIPPKTRITTCQKCIRTGDIENVGKTSRHATFFEMLGNFSFGDYFKEEIIPWAWEFVTEVLKISKEKLYVTIYLEDDEAFEIWTRKTDVDPSRIFRLGKDDNFWEIGQGPCGPCSEIHFDRGEGKINTVEEFIKAAEEDRVVEFWNLVFTQFDKDEDGNYNRLAKTNIDTGMGLERMATIMQGVKSIFEIDTMKNILNNVCKISGVEYGSSENKDVSLRIITDHIRSVTFMVSDGILPSNEGRGYVLRRLLRRAARHGKLLGINRAFLNELCDVVIENSKDAYPELAEKRDYIKKVIKLEEERFDETIDSGINILNDYISELKSENKKTLSGEKVFKLYDTYGFPLELTQEILEENGMDVDLEGFETEMKLQRERARAARGETNYMGTDMNVFMTLPPSVTTEFKGYASTVSEGEVLVIVKGDEIVESAEEGCEVTLILDRTSFYPEMGGQVGDSGEIVSSGFKVKIEDCKKTANGKVIHVGKVVEGTVRQGDKVTTIVNKSRRMDIARNHTATHLIHAALRKILGTHVEQSGSLVTPERLRFDFTHFEAISHEDLKKIETLVNEKIMDAIDVETIETSIEEARKMGAVALFGEKYGSSVRVVKAGDFSMELCGGTHVANTASVGMFKVISESGVAAGVRRIEAVTGKGALEYVEGLENTIKEAAAALKTSVKDITRRVETVMTELKEKEKEIEVLKAKMASNVADEIINNAVDIKGVKAVTAVVELDADGLRGLGDKLRDKLGKSVVVLASTKDDKVTFIAMASKEAVSSGVHAGNIIREVAKIAGGGGGGRPDMAQAGGKDKTKVKEALEVVNGLVESMIK</sequence>
<name>A0A017RYB9_9CLOT</name>
<dbReference type="SUPFAM" id="SSF55186">
    <property type="entry name" value="ThrRS/AlaRS common domain"/>
    <property type="match status" value="1"/>
</dbReference>
<dbReference type="STRING" id="1403537.Q428_01200"/>
<dbReference type="InterPro" id="IPR018164">
    <property type="entry name" value="Ala-tRNA-synth_IIc_N"/>
</dbReference>
<dbReference type="InterPro" id="IPR018165">
    <property type="entry name" value="Ala-tRNA-synth_IIc_core"/>
</dbReference>
<evidence type="ECO:0000313" key="16">
    <source>
        <dbReference type="EMBL" id="EYE89662.1"/>
    </source>
</evidence>
<dbReference type="Gene3D" id="3.30.930.10">
    <property type="entry name" value="Bira Bifunctional Protein, Domain 2"/>
    <property type="match status" value="1"/>
</dbReference>
<dbReference type="InterPro" id="IPR009000">
    <property type="entry name" value="Transl_B-barrel_sf"/>
</dbReference>
<dbReference type="SUPFAM" id="SSF55681">
    <property type="entry name" value="Class II aaRS and biotin synthetases"/>
    <property type="match status" value="1"/>
</dbReference>
<evidence type="ECO:0000256" key="13">
    <source>
        <dbReference type="HAMAP-Rule" id="MF_00036"/>
    </source>
</evidence>
<protein>
    <recommendedName>
        <fullName evidence="13">Alanine--tRNA ligase</fullName>
        <ecNumber evidence="13">6.1.1.7</ecNumber>
    </recommendedName>
    <alternativeName>
        <fullName evidence="13">Alanyl-tRNA synthetase</fullName>
        <shortName evidence="13">AlaRS</shortName>
    </alternativeName>
</protein>
<dbReference type="Gene3D" id="3.30.980.10">
    <property type="entry name" value="Threonyl-trna Synthetase, Chain A, domain 2"/>
    <property type="match status" value="1"/>
</dbReference>
<dbReference type="HAMAP" id="MF_00036_B">
    <property type="entry name" value="Ala_tRNA_synth_B"/>
    <property type="match status" value="1"/>
</dbReference>
<keyword evidence="2 13" id="KW-0820">tRNA-binding</keyword>
<evidence type="ECO:0000256" key="3">
    <source>
        <dbReference type="ARBA" id="ARBA00022598"/>
    </source>
</evidence>
<gene>
    <name evidence="13 16" type="primary">alaS</name>
    <name evidence="16" type="ORF">Q428_01200</name>
</gene>
<dbReference type="Gene3D" id="3.10.310.40">
    <property type="match status" value="1"/>
</dbReference>
<dbReference type="GO" id="GO:0002161">
    <property type="term" value="F:aminoacyl-tRNA deacylase activity"/>
    <property type="evidence" value="ECO:0007669"/>
    <property type="project" value="TreeGrafter"/>
</dbReference>
<feature type="coiled-coil region" evidence="14">
    <location>
        <begin position="724"/>
        <end position="758"/>
    </location>
</feature>
<evidence type="ECO:0000256" key="11">
    <source>
        <dbReference type="ARBA" id="ARBA00024779"/>
    </source>
</evidence>
<dbReference type="Gene3D" id="2.40.30.130">
    <property type="match status" value="1"/>
</dbReference>
<dbReference type="SUPFAM" id="SSF101353">
    <property type="entry name" value="Putative anticodon-binding domain of alanyl-tRNA synthetase (AlaRS)"/>
    <property type="match status" value="1"/>
</dbReference>
<keyword evidence="4 13" id="KW-0479">Metal-binding</keyword>
<feature type="domain" description="Alanyl-transfer RNA synthetases family profile" evidence="15">
    <location>
        <begin position="1"/>
        <end position="708"/>
    </location>
</feature>
<evidence type="ECO:0000259" key="15">
    <source>
        <dbReference type="PROSITE" id="PS50860"/>
    </source>
</evidence>
<feature type="binding site" evidence="13">
    <location>
        <position position="669"/>
    </location>
    <ligand>
        <name>Zn(2+)</name>
        <dbReference type="ChEBI" id="CHEBI:29105"/>
    </ligand>
</feature>
<feature type="binding site" evidence="13">
    <location>
        <position position="567"/>
    </location>
    <ligand>
        <name>Zn(2+)</name>
        <dbReference type="ChEBI" id="CHEBI:29105"/>
    </ligand>
</feature>
<dbReference type="EMBL" id="AZQP01000002">
    <property type="protein sequence ID" value="EYE89662.1"/>
    <property type="molecule type" value="Genomic_DNA"/>
</dbReference>
<dbReference type="GO" id="GO:0016740">
    <property type="term" value="F:transferase activity"/>
    <property type="evidence" value="ECO:0007669"/>
    <property type="project" value="UniProtKB-ARBA"/>
</dbReference>
<keyword evidence="14" id="KW-0175">Coiled coil</keyword>
<dbReference type="InterPro" id="IPR023033">
    <property type="entry name" value="Ala_tRNA_ligase_euk/bac"/>
</dbReference>
<dbReference type="EC" id="6.1.1.7" evidence="13"/>
<feature type="binding site" evidence="13">
    <location>
        <position position="665"/>
    </location>
    <ligand>
        <name>Zn(2+)</name>
        <dbReference type="ChEBI" id="CHEBI:29105"/>
    </ligand>
</feature>
<dbReference type="Pfam" id="PF01411">
    <property type="entry name" value="tRNA-synt_2c"/>
    <property type="match status" value="1"/>
</dbReference>
<dbReference type="CDD" id="cd00673">
    <property type="entry name" value="AlaRS_core"/>
    <property type="match status" value="1"/>
</dbReference>
<evidence type="ECO:0000313" key="17">
    <source>
        <dbReference type="Proteomes" id="UP000019681"/>
    </source>
</evidence>
<keyword evidence="7 13" id="KW-0067">ATP-binding</keyword>
<comment type="subcellular location">
    <subcellularLocation>
        <location evidence="13">Cytoplasm</location>
    </subcellularLocation>
</comment>
<dbReference type="PANTHER" id="PTHR11777:SF9">
    <property type="entry name" value="ALANINE--TRNA LIGASE, CYTOPLASMIC"/>
    <property type="match status" value="1"/>
</dbReference>
<dbReference type="GO" id="GO:0140096">
    <property type="term" value="F:catalytic activity, acting on a protein"/>
    <property type="evidence" value="ECO:0007669"/>
    <property type="project" value="UniProtKB-ARBA"/>
</dbReference>
<dbReference type="Pfam" id="PF02272">
    <property type="entry name" value="DHHA1"/>
    <property type="match status" value="1"/>
</dbReference>
<keyword evidence="17" id="KW-1185">Reference proteome</keyword>
<evidence type="ECO:0000256" key="7">
    <source>
        <dbReference type="ARBA" id="ARBA00022840"/>
    </source>
</evidence>
<evidence type="ECO:0000256" key="5">
    <source>
        <dbReference type="ARBA" id="ARBA00022741"/>
    </source>
</evidence>
<keyword evidence="6 13" id="KW-0862">Zinc</keyword>
<reference evidence="16 17" key="1">
    <citation type="journal article" date="2014" name="Genome Announc.">
        <title>Draft Genome Sequence of Fervidicella metallireducens Strain AeBT, an Iron-Reducing Thermoanaerobe from the Great Artesian Basin.</title>
        <authorList>
            <person name="Patel B.K."/>
        </authorList>
    </citation>
    <scope>NUCLEOTIDE SEQUENCE [LARGE SCALE GENOMIC DNA]</scope>
    <source>
        <strain evidence="16 17">AeB</strain>
    </source>
</reference>
<evidence type="ECO:0000256" key="9">
    <source>
        <dbReference type="ARBA" id="ARBA00022917"/>
    </source>
</evidence>
<dbReference type="InterPro" id="IPR002318">
    <property type="entry name" value="Ala-tRNA-lgiase_IIc"/>
</dbReference>
<accession>A0A017RYB9</accession>
<dbReference type="FunFam" id="3.10.310.40:FF:000001">
    <property type="entry name" value="Alanine--tRNA ligase"/>
    <property type="match status" value="1"/>
</dbReference>
<dbReference type="SMART" id="SM00863">
    <property type="entry name" value="tRNA_SAD"/>
    <property type="match status" value="1"/>
</dbReference>
<dbReference type="Gene3D" id="3.30.54.20">
    <property type="match status" value="1"/>
</dbReference>
<comment type="similarity">
    <text evidence="1 13">Belongs to the class-II aminoacyl-tRNA synthetase family.</text>
</comment>
<keyword evidence="8 13" id="KW-0694">RNA-binding</keyword>
<comment type="domain">
    <text evidence="13">Consists of three domains; the N-terminal catalytic domain, the editing domain and the C-terminal C-Ala domain. The editing domain removes incorrectly charged amino acids, while the C-Ala domain, along with tRNA(Ala), serves as a bridge to cooperatively bring together the editing and aminoacylation centers thus stimulating deacylation of misacylated tRNAs.</text>
</comment>
<dbReference type="GO" id="GO:0005829">
    <property type="term" value="C:cytosol"/>
    <property type="evidence" value="ECO:0007669"/>
    <property type="project" value="TreeGrafter"/>
</dbReference>
<feature type="binding site" evidence="13">
    <location>
        <position position="563"/>
    </location>
    <ligand>
        <name>Zn(2+)</name>
        <dbReference type="ChEBI" id="CHEBI:29105"/>
    </ligand>
</feature>
<comment type="caution">
    <text evidence="16">The sequence shown here is derived from an EMBL/GenBank/DDBJ whole genome shotgun (WGS) entry which is preliminary data.</text>
</comment>
<dbReference type="FunFam" id="3.30.930.10:FF:000004">
    <property type="entry name" value="Alanine--tRNA ligase"/>
    <property type="match status" value="1"/>
</dbReference>
<dbReference type="GO" id="GO:0008270">
    <property type="term" value="F:zinc ion binding"/>
    <property type="evidence" value="ECO:0007669"/>
    <property type="project" value="UniProtKB-UniRule"/>
</dbReference>
<dbReference type="InterPro" id="IPR045864">
    <property type="entry name" value="aa-tRNA-synth_II/BPL/LPL"/>
</dbReference>
<evidence type="ECO:0000256" key="10">
    <source>
        <dbReference type="ARBA" id="ARBA00023146"/>
    </source>
</evidence>
<dbReference type="NCBIfam" id="TIGR00344">
    <property type="entry name" value="alaS"/>
    <property type="match status" value="1"/>
</dbReference>
<dbReference type="PANTHER" id="PTHR11777">
    <property type="entry name" value="ALANYL-TRNA SYNTHETASE"/>
    <property type="match status" value="1"/>
</dbReference>
<comment type="function">
    <text evidence="11 13">Catalyzes the attachment of alanine to tRNA(Ala) in a two-step reaction: alanine is first activated by ATP to form Ala-AMP and then transferred to the acceptor end of tRNA(Ala). Also edits incorrectly charged Ser-tRNA(Ala) and Gly-tRNA(Ala) via its editing domain.</text>
</comment>
<dbReference type="InterPro" id="IPR050058">
    <property type="entry name" value="Ala-tRNA_ligase"/>
</dbReference>
<dbReference type="PRINTS" id="PR00980">
    <property type="entry name" value="TRNASYNTHALA"/>
</dbReference>